<sequence>MERGYSKVLIHESLISEKEPLCKVTATDMIMMAGLASAERTEGQWCDLVARAGLRVVKIWRPVQAVESVIEAELA</sequence>
<accession>H1W3Y3</accession>
<dbReference type="PROSITE" id="PS51683">
    <property type="entry name" value="SAM_OMT_II"/>
    <property type="match status" value="1"/>
</dbReference>
<dbReference type="PANTHER" id="PTHR43712:SF1">
    <property type="entry name" value="HYPOTHETICAL O-METHYLTRANSFERASE (EUROFUNG)-RELATED"/>
    <property type="match status" value="1"/>
</dbReference>
<reference evidence="2" key="1">
    <citation type="journal article" date="2012" name="Nat. Genet.">
        <title>Lifestyle transitions in plant pathogenic Colletotrichum fungi deciphered by genome and transcriptome analyses.</title>
        <authorList>
            <person name="O'Connell R.J."/>
            <person name="Thon M.R."/>
            <person name="Hacquard S."/>
            <person name="Amyotte S.G."/>
            <person name="Kleemann J."/>
            <person name="Torres M.F."/>
            <person name="Damm U."/>
            <person name="Buiate E.A."/>
            <person name="Epstein L."/>
            <person name="Alkan N."/>
            <person name="Altmueller J."/>
            <person name="Alvarado-Balderrama L."/>
            <person name="Bauser C.A."/>
            <person name="Becker C."/>
            <person name="Birren B.W."/>
            <person name="Chen Z."/>
            <person name="Choi J."/>
            <person name="Crouch J.A."/>
            <person name="Duvick J.P."/>
            <person name="Farman M.A."/>
            <person name="Gan P."/>
            <person name="Heiman D."/>
            <person name="Henrissat B."/>
            <person name="Howard R.J."/>
            <person name="Kabbage M."/>
            <person name="Koch C."/>
            <person name="Kracher B."/>
            <person name="Kubo Y."/>
            <person name="Law A.D."/>
            <person name="Lebrun M.-H."/>
            <person name="Lee Y.-H."/>
            <person name="Miyara I."/>
            <person name="Moore N."/>
            <person name="Neumann U."/>
            <person name="Nordstroem K."/>
            <person name="Panaccione D.G."/>
            <person name="Panstruga R."/>
            <person name="Place M."/>
            <person name="Proctor R.H."/>
            <person name="Prusky D."/>
            <person name="Rech G."/>
            <person name="Reinhardt R."/>
            <person name="Rollins J.A."/>
            <person name="Rounsley S."/>
            <person name="Schardl C.L."/>
            <person name="Schwartz D.C."/>
            <person name="Shenoy N."/>
            <person name="Shirasu K."/>
            <person name="Sikhakolli U.R."/>
            <person name="Stueber K."/>
            <person name="Sukno S.A."/>
            <person name="Sweigard J.A."/>
            <person name="Takano Y."/>
            <person name="Takahara H."/>
            <person name="Trail F."/>
            <person name="van der Does H.C."/>
            <person name="Voll L.M."/>
            <person name="Will I."/>
            <person name="Young S."/>
            <person name="Zeng Q."/>
            <person name="Zhang J."/>
            <person name="Zhou S."/>
            <person name="Dickman M.B."/>
            <person name="Schulze-Lefert P."/>
            <person name="Ver Loren van Themaat E."/>
            <person name="Ma L.-J."/>
            <person name="Vaillancourt L.J."/>
        </authorList>
    </citation>
    <scope>NUCLEOTIDE SEQUENCE [LARGE SCALE GENOMIC DNA]</scope>
    <source>
        <strain evidence="2">IMI 349063</strain>
    </source>
</reference>
<dbReference type="SUPFAM" id="SSF53335">
    <property type="entry name" value="S-adenosyl-L-methionine-dependent methyltransferases"/>
    <property type="match status" value="1"/>
</dbReference>
<evidence type="ECO:0008006" key="3">
    <source>
        <dbReference type="Google" id="ProtNLM"/>
    </source>
</evidence>
<name>H1W3Y3_COLHI</name>
<dbReference type="AlphaFoldDB" id="H1W3Y3"/>
<evidence type="ECO:0000313" key="2">
    <source>
        <dbReference type="Proteomes" id="UP000007174"/>
    </source>
</evidence>
<dbReference type="VEuPathDB" id="FungiDB:CH63R_06763"/>
<dbReference type="InterPro" id="IPR016461">
    <property type="entry name" value="COMT-like"/>
</dbReference>
<gene>
    <name evidence="1" type="ORF">CH063_15676</name>
</gene>
<dbReference type="EMBL" id="CACQ02009460">
    <property type="protein sequence ID" value="CCF47196.1"/>
    <property type="molecule type" value="Genomic_DNA"/>
</dbReference>
<dbReference type="InterPro" id="IPR029063">
    <property type="entry name" value="SAM-dependent_MTases_sf"/>
</dbReference>
<proteinExistence type="predicted"/>
<dbReference type="eggNOG" id="KOG3178">
    <property type="taxonomic scope" value="Eukaryota"/>
</dbReference>
<dbReference type="GO" id="GO:0008168">
    <property type="term" value="F:methyltransferase activity"/>
    <property type="evidence" value="ECO:0007669"/>
    <property type="project" value="InterPro"/>
</dbReference>
<dbReference type="Gene3D" id="3.40.50.150">
    <property type="entry name" value="Vaccinia Virus protein VP39"/>
    <property type="match status" value="1"/>
</dbReference>
<organism evidence="1 2">
    <name type="scientific">Colletotrichum higginsianum (strain IMI 349063)</name>
    <name type="common">Crucifer anthracnose fungus</name>
    <dbReference type="NCBI Taxonomy" id="759273"/>
    <lineage>
        <taxon>Eukaryota</taxon>
        <taxon>Fungi</taxon>
        <taxon>Dikarya</taxon>
        <taxon>Ascomycota</taxon>
        <taxon>Pezizomycotina</taxon>
        <taxon>Sordariomycetes</taxon>
        <taxon>Hypocreomycetidae</taxon>
        <taxon>Glomerellales</taxon>
        <taxon>Glomerellaceae</taxon>
        <taxon>Colletotrichum</taxon>
        <taxon>Colletotrichum destructivum species complex</taxon>
    </lineage>
</organism>
<dbReference type="Proteomes" id="UP000007174">
    <property type="component" value="Unassembled WGS sequence"/>
</dbReference>
<dbReference type="HOGENOM" id="CLU_159447_0_0_1"/>
<dbReference type="PANTHER" id="PTHR43712">
    <property type="entry name" value="PUTATIVE (AFU_ORTHOLOGUE AFUA_4G14580)-RELATED"/>
    <property type="match status" value="1"/>
</dbReference>
<protein>
    <recommendedName>
        <fullName evidence="3">O-methyltransferase</fullName>
    </recommendedName>
</protein>
<evidence type="ECO:0000313" key="1">
    <source>
        <dbReference type="EMBL" id="CCF47196.1"/>
    </source>
</evidence>